<proteinExistence type="predicted"/>
<gene>
    <name evidence="2" type="ORF">KF715C_pA2980</name>
</gene>
<geneLocation type="plasmid" evidence="3">
    <name>pkf715a dna</name>
</geneLocation>
<dbReference type="SUPFAM" id="SSF52540">
    <property type="entry name" value="P-loop containing nucleoside triphosphate hydrolases"/>
    <property type="match status" value="1"/>
</dbReference>
<dbReference type="CDD" id="cd01127">
    <property type="entry name" value="TrwB_TraG_TraD_VirD4"/>
    <property type="match status" value="1"/>
</dbReference>
<dbReference type="AlphaFoldDB" id="A0A1L7NN11"/>
<dbReference type="Gene3D" id="3.40.50.300">
    <property type="entry name" value="P-loop containing nucleotide triphosphate hydrolases"/>
    <property type="match status" value="1"/>
</dbReference>
<dbReference type="Gene3D" id="1.10.8.730">
    <property type="match status" value="1"/>
</dbReference>
<evidence type="ECO:0000313" key="2">
    <source>
        <dbReference type="EMBL" id="BAW26803.1"/>
    </source>
</evidence>
<dbReference type="PANTHER" id="PTHR30121:SF6">
    <property type="entry name" value="SLR6007 PROTEIN"/>
    <property type="match status" value="1"/>
</dbReference>
<dbReference type="EMBL" id="AP015030">
    <property type="protein sequence ID" value="BAW26803.1"/>
    <property type="molecule type" value="Genomic_DNA"/>
</dbReference>
<name>A0A1L7NN11_PSEPU</name>
<dbReference type="InterPro" id="IPR043964">
    <property type="entry name" value="P-loop_TraG"/>
</dbReference>
<dbReference type="InterPro" id="IPR051162">
    <property type="entry name" value="T4SS_component"/>
</dbReference>
<dbReference type="RefSeq" id="WP_096427080.1">
    <property type="nucleotide sequence ID" value="NZ_AP015030.1"/>
</dbReference>
<keyword evidence="2" id="KW-0614">Plasmid</keyword>
<evidence type="ECO:0000259" key="1">
    <source>
        <dbReference type="Pfam" id="PF19044"/>
    </source>
</evidence>
<dbReference type="Proteomes" id="UP000218731">
    <property type="component" value="Plasmid pKF715A"/>
</dbReference>
<organism evidence="2 3">
    <name type="scientific">Pseudomonas putida</name>
    <name type="common">Arthrobacter siderocapsulatus</name>
    <dbReference type="NCBI Taxonomy" id="303"/>
    <lineage>
        <taxon>Bacteria</taxon>
        <taxon>Pseudomonadati</taxon>
        <taxon>Pseudomonadota</taxon>
        <taxon>Gammaproteobacteria</taxon>
        <taxon>Pseudomonadales</taxon>
        <taxon>Pseudomonadaceae</taxon>
        <taxon>Pseudomonas</taxon>
    </lineage>
</organism>
<protein>
    <recommendedName>
        <fullName evidence="1">TraG P-loop domain-containing protein</fullName>
    </recommendedName>
</protein>
<reference evidence="2 3" key="1">
    <citation type="submission" date="2015-11" db="EMBL/GenBank/DDBJ databases">
        <title>Complete genome sequencing of a biphenyl-degrading bacterium, Pseudomonas putida KF715 (=NBRC110667).</title>
        <authorList>
            <person name="Suenaga H."/>
            <person name="Fujihara N."/>
            <person name="Watanabe T."/>
            <person name="Hirose J."/>
            <person name="Kimura N."/>
            <person name="Yamazoe A."/>
            <person name="Hosoyama A."/>
            <person name="Shimodaira J."/>
            <person name="Furukawa K."/>
        </authorList>
    </citation>
    <scope>NUCLEOTIDE SEQUENCE [LARGE SCALE GENOMIC DNA]</scope>
    <source>
        <strain evidence="2 3">KF715</strain>
        <plasmid evidence="3">Plasmid pkf715a dna</plasmid>
    </source>
</reference>
<dbReference type="PANTHER" id="PTHR30121">
    <property type="entry name" value="UNCHARACTERIZED PROTEIN YJGR-RELATED"/>
    <property type="match status" value="1"/>
</dbReference>
<evidence type="ECO:0000313" key="3">
    <source>
        <dbReference type="Proteomes" id="UP000218731"/>
    </source>
</evidence>
<dbReference type="Pfam" id="PF19044">
    <property type="entry name" value="P-loop_TraG"/>
    <property type="match status" value="1"/>
</dbReference>
<dbReference type="InterPro" id="IPR027417">
    <property type="entry name" value="P-loop_NTPase"/>
</dbReference>
<accession>A0A1L7NN11</accession>
<feature type="domain" description="TraG P-loop" evidence="1">
    <location>
        <begin position="517"/>
        <end position="818"/>
    </location>
</feature>
<sequence>MTETTQLDHLHLYDTDLQALARRNYQGGMPIELLSDAYLFEEHGCYFHTVDGRFAKIWRIQGADGAMLNNEELHAVCTSFGEALNKFPYGSSGQFIRHTNRDIRGLMSNYANNLDTDLGEFESALADSIIKRQYNAAISPNGFFAKLSSATLEKMRAEAMSALDNEENDDVRANVSNAIQREINEGRYPFISNYYLVFMWEPDYMFGKFIDQTWKAALASVGLADADALAHESYSKHCEKFGILCNGIAQTLAAQGFRPEELNGQGFVNWQYQLLNPVRYYKMEPPAYRPDMPVYECLKSPDLTPNHQALNSATAFSQVRTSGKGYTIHDSGHEYFIRAVSVIGKPAKSAPGMLQTAMRGVESESLITLNWYVPTKAKVTARLAARGKLIASKKGMRLGDKLTLQQQEDDLDAVKGKTSSENVVGREQFFDTSIHVCLMGFDSEKLESQTDQLESLLWRIGSAEKMRGDAAVRTSFPLNYVEKSRSLLRRDTPHLTESLSHLCPIFMEYQGVPDPGLIMNNRLGQPIYLDLFGSLVVTAHSLIVGTTGSGKSFAFNNILMGTRVKYRPKVWIIDKGDSYESLCIVLGGNYIRLATEPYVDKTTGRTIYPICINPFYLSKDEDGRNLVPKNDETMFIADLLVMAMTTGNGDANAAVHTKSRPLLYTALSEFFSEWGETNPYEEPIMSDFIPKLAKTNFTDLSGEDLVERLTLFYGNGPYAAIFDGKLQVDWDNDFTVLETQRMAKSDALPIVTLALFRQIDMYCKFKLDKDRKKLIAVDEAWATLSSPTAAAALAGFYREMRKYKAGCLLISQTVKDFVRILNAEANGSGDQQDGILENTSHYFFLACSESDYKLAKSELSFSDEEIELWRSLASLPPLYSEVFYRMRTEQGLYYSGVFRLFASSVSLWIASSAPEDYVLREQRTQELIKKQGIDEQLARQRAIVELADEYPYGARFHVQDAA</sequence>